<reference evidence="1 2" key="1">
    <citation type="submission" date="2018-07" db="EMBL/GenBank/DDBJ databases">
        <title>a novel species of Sphingomonas isolated from the rhizosphere soil of Araceae plant.</title>
        <authorList>
            <person name="Zhiyong W."/>
            <person name="Qinglan Z."/>
            <person name="Zhiwei F."/>
            <person name="Ding X."/>
            <person name="Gejiao W."/>
            <person name="Shixue Z."/>
        </authorList>
    </citation>
    <scope>NUCLEOTIDE SEQUENCE [LARGE SCALE GENOMIC DNA]</scope>
    <source>
        <strain evidence="1 2">WZY 27</strain>
    </source>
</reference>
<evidence type="ECO:0000313" key="1">
    <source>
        <dbReference type="EMBL" id="RDE06709.1"/>
    </source>
</evidence>
<keyword evidence="2" id="KW-1185">Reference proteome</keyword>
<dbReference type="EMBL" id="QQNB01000001">
    <property type="protein sequence ID" value="RDE06709.1"/>
    <property type="molecule type" value="Genomic_DNA"/>
</dbReference>
<dbReference type="InterPro" id="IPR029058">
    <property type="entry name" value="AB_hydrolase_fold"/>
</dbReference>
<protein>
    <submittedName>
        <fullName evidence="1">Alpha/beta hydrolase</fullName>
    </submittedName>
</protein>
<organism evidence="1 2">
    <name type="scientific">Sphingomonas aracearum</name>
    <dbReference type="NCBI Taxonomy" id="2283317"/>
    <lineage>
        <taxon>Bacteria</taxon>
        <taxon>Pseudomonadati</taxon>
        <taxon>Pseudomonadota</taxon>
        <taxon>Alphaproteobacteria</taxon>
        <taxon>Sphingomonadales</taxon>
        <taxon>Sphingomonadaceae</taxon>
        <taxon>Sphingomonas</taxon>
    </lineage>
</organism>
<sequence>MLRSETAANAARRSVALAGLRAYQDAPRAQSYRAGPVRYRKGRARLRDGGGQGRPVVFVPSLINPPFILDLTPETSLMGFVRDAGFHPWLLDWGEPTPADRDMDVTGHVERLLLPLLARLPEPPVLVGYCLGGTMALAAACASRLAGLALVAAPWRFSGFGERAVGEIAALWDAAQPACEALGLVPMEVLQAGFWRLDPARTIAKYERLAGTDPASPEFASFVALEDWANAGAPLTYAAGRQMFDDFFAADLPGSGRWTVGGGAASSDALPCPAIEFVSLTDRIVPAASAANLPNRRDLGAGHVGMVVGRGARAQLWEPLVHWLNALPAAI</sequence>
<keyword evidence="1" id="KW-0378">Hydrolase</keyword>
<dbReference type="AlphaFoldDB" id="A0A369VXZ5"/>
<dbReference type="PANTHER" id="PTHR36837:SF2">
    <property type="entry name" value="POLY(3-HYDROXYALKANOATE) POLYMERASE SUBUNIT PHAC"/>
    <property type="match status" value="1"/>
</dbReference>
<name>A0A369VXZ5_9SPHN</name>
<dbReference type="InterPro" id="IPR051321">
    <property type="entry name" value="PHA/PHB_synthase"/>
</dbReference>
<dbReference type="PANTHER" id="PTHR36837">
    <property type="entry name" value="POLY(3-HYDROXYALKANOATE) POLYMERASE SUBUNIT PHAC"/>
    <property type="match status" value="1"/>
</dbReference>
<gene>
    <name evidence="1" type="ORF">DVW87_03150</name>
</gene>
<dbReference type="OrthoDB" id="9767934at2"/>
<accession>A0A369VXZ5</accession>
<dbReference type="Gene3D" id="3.40.50.1820">
    <property type="entry name" value="alpha/beta hydrolase"/>
    <property type="match status" value="1"/>
</dbReference>
<dbReference type="Proteomes" id="UP000253918">
    <property type="component" value="Unassembled WGS sequence"/>
</dbReference>
<dbReference type="SUPFAM" id="SSF53474">
    <property type="entry name" value="alpha/beta-Hydrolases"/>
    <property type="match status" value="1"/>
</dbReference>
<evidence type="ECO:0000313" key="2">
    <source>
        <dbReference type="Proteomes" id="UP000253918"/>
    </source>
</evidence>
<comment type="caution">
    <text evidence="1">The sequence shown here is derived from an EMBL/GenBank/DDBJ whole genome shotgun (WGS) entry which is preliminary data.</text>
</comment>
<proteinExistence type="predicted"/>
<dbReference type="RefSeq" id="WP_114686291.1">
    <property type="nucleotide sequence ID" value="NZ_QQNB01000001.1"/>
</dbReference>
<dbReference type="GO" id="GO:0016787">
    <property type="term" value="F:hydrolase activity"/>
    <property type="evidence" value="ECO:0007669"/>
    <property type="project" value="UniProtKB-KW"/>
</dbReference>